<dbReference type="RefSeq" id="WP_176862964.1">
    <property type="nucleotide sequence ID" value="NZ_JABXWT010000002.1"/>
</dbReference>
<comment type="caution">
    <text evidence="1">The sequence shown here is derived from an EMBL/GenBank/DDBJ whole genome shotgun (WGS) entry which is preliminary data.</text>
</comment>
<evidence type="ECO:0000313" key="2">
    <source>
        <dbReference type="Proteomes" id="UP000630805"/>
    </source>
</evidence>
<name>A0ABX2PPY4_9RHOB</name>
<gene>
    <name evidence="1" type="ORF">HW561_06710</name>
</gene>
<organism evidence="1 2">
    <name type="scientific">Ruegeria haliotis</name>
    <dbReference type="NCBI Taxonomy" id="2747601"/>
    <lineage>
        <taxon>Bacteria</taxon>
        <taxon>Pseudomonadati</taxon>
        <taxon>Pseudomonadota</taxon>
        <taxon>Alphaproteobacteria</taxon>
        <taxon>Rhodobacterales</taxon>
        <taxon>Roseobacteraceae</taxon>
        <taxon>Ruegeria</taxon>
    </lineage>
</organism>
<dbReference type="EMBL" id="JABXWT010000002">
    <property type="protein sequence ID" value="NVO55476.1"/>
    <property type="molecule type" value="Genomic_DNA"/>
</dbReference>
<proteinExistence type="predicted"/>
<dbReference type="Proteomes" id="UP000630805">
    <property type="component" value="Unassembled WGS sequence"/>
</dbReference>
<keyword evidence="2" id="KW-1185">Reference proteome</keyword>
<accession>A0ABX2PPY4</accession>
<protein>
    <submittedName>
        <fullName evidence="1">Uncharacterized protein</fullName>
    </submittedName>
</protein>
<sequence>MSEDDLTFPGGLPDMLDNYENRRSAFQFGTEPLPDIDVNLASLASRPVPENATVLPTGSPTSSWDRKRVQIAKEFVGRSQLAFLNAQLISNLRKRSYPRQAPALFCRLWAEQSDHLLATLDLRWLVSSVQTFADHGETPTQREVGHALRMFFGMMKLYEFERLFSGKAPDVPYRFQDKNHVSLPFEMKGFSFDKGGLDTNLIAPIWTKALNDTTIAPLVDHLMTELNKDPGGVFRRLKLMRDRRAARQSRT</sequence>
<evidence type="ECO:0000313" key="1">
    <source>
        <dbReference type="EMBL" id="NVO55476.1"/>
    </source>
</evidence>
<reference evidence="1 2" key="1">
    <citation type="submission" date="2020-06" db="EMBL/GenBank/DDBJ databases">
        <authorList>
            <person name="Cao W.R."/>
        </authorList>
    </citation>
    <scope>NUCLEOTIDE SEQUENCE [LARGE SCALE GENOMIC DNA]</scope>
    <source>
        <strain evidence="1 2">B1Z28</strain>
    </source>
</reference>